<dbReference type="AlphaFoldDB" id="A0A2A5QZI2"/>
<evidence type="ECO:0000313" key="2">
    <source>
        <dbReference type="EMBL" id="PCR92231.1"/>
    </source>
</evidence>
<name>A0A2A5QZI2_9EURY</name>
<dbReference type="OrthoDB" id="137007at2157"/>
<protein>
    <recommendedName>
        <fullName evidence="4">Phage tail assembly protein</fullName>
    </recommendedName>
</protein>
<sequence length="186" mass="19569">MTGETLQTEFEFTLPQGYVDDDGTLHKEGRMRLATAADEIEPLQNPRVQTNSSYLTIVLLSRVVTELGDLETIDATVIEELFVTDLEYLQALYERVNNQGMNAVETACPDCGEVFEIDAESGTHVTTDGPNGAMNAAAMDAGGAGVGGDIGELGGAESAGFESADMRAADTEPNDGEGSESGNPAE</sequence>
<dbReference type="RefSeq" id="WP_097381157.1">
    <property type="nucleotide sequence ID" value="NZ_NXNI01000001.1"/>
</dbReference>
<feature type="region of interest" description="Disordered" evidence="1">
    <location>
        <begin position="146"/>
        <end position="186"/>
    </location>
</feature>
<dbReference type="EMBL" id="NXNI01000001">
    <property type="protein sequence ID" value="PCR92231.1"/>
    <property type="molecule type" value="Genomic_DNA"/>
</dbReference>
<reference evidence="2 3" key="1">
    <citation type="submission" date="2017-09" db="EMBL/GenBank/DDBJ databases">
        <title>Genome sequences of Natrinema ejinorence JCM 13890T.</title>
        <authorList>
            <person name="Roh S.W."/>
            <person name="Kim Y.B."/>
            <person name="Kim J.Y."/>
        </authorList>
    </citation>
    <scope>NUCLEOTIDE SEQUENCE [LARGE SCALE GENOMIC DNA]</scope>
    <source>
        <strain evidence="2 3">JCM 13890</strain>
    </source>
</reference>
<keyword evidence="3" id="KW-1185">Reference proteome</keyword>
<accession>A0A2A5QZI2</accession>
<evidence type="ECO:0008006" key="4">
    <source>
        <dbReference type="Google" id="ProtNLM"/>
    </source>
</evidence>
<proteinExistence type="predicted"/>
<comment type="caution">
    <text evidence="2">The sequence shown here is derived from an EMBL/GenBank/DDBJ whole genome shotgun (WGS) entry which is preliminary data.</text>
</comment>
<evidence type="ECO:0000256" key="1">
    <source>
        <dbReference type="SAM" id="MobiDB-lite"/>
    </source>
</evidence>
<dbReference type="Proteomes" id="UP000219689">
    <property type="component" value="Unassembled WGS sequence"/>
</dbReference>
<gene>
    <name evidence="2" type="ORF">CP557_17855</name>
</gene>
<organism evidence="2 3">
    <name type="scientific">Natrinema ejinorense</name>
    <dbReference type="NCBI Taxonomy" id="373386"/>
    <lineage>
        <taxon>Archaea</taxon>
        <taxon>Methanobacteriati</taxon>
        <taxon>Methanobacteriota</taxon>
        <taxon>Stenosarchaea group</taxon>
        <taxon>Halobacteria</taxon>
        <taxon>Halobacteriales</taxon>
        <taxon>Natrialbaceae</taxon>
        <taxon>Natrinema</taxon>
    </lineage>
</organism>
<evidence type="ECO:0000313" key="3">
    <source>
        <dbReference type="Proteomes" id="UP000219689"/>
    </source>
</evidence>